<accession>A0AB38RNB8</accession>
<name>A0AB38RNB8_RHOSG</name>
<dbReference type="EMBL" id="CP096565">
    <property type="protein sequence ID" value="UPU46333.1"/>
    <property type="molecule type" value="Genomic_DNA"/>
</dbReference>
<dbReference type="PROSITE" id="PS51257">
    <property type="entry name" value="PROKAR_LIPOPROTEIN"/>
    <property type="match status" value="1"/>
</dbReference>
<sequence>MVNVPKAETMVDPQMFTGCVLAGCSNIVAEDGEICSQCRHIFGDMIRLVSERERAEQPRPAATGAQVLTRRNQRCWLCEGAGCASNAAPVPASVVSGSAVTARSRHQRDTQDIRRY</sequence>
<protein>
    <submittedName>
        <fullName evidence="2">Uncharacterized protein</fullName>
    </submittedName>
</protein>
<feature type="region of interest" description="Disordered" evidence="1">
    <location>
        <begin position="96"/>
        <end position="116"/>
    </location>
</feature>
<evidence type="ECO:0000256" key="1">
    <source>
        <dbReference type="SAM" id="MobiDB-lite"/>
    </source>
</evidence>
<evidence type="ECO:0000313" key="3">
    <source>
        <dbReference type="Proteomes" id="UP000831484"/>
    </source>
</evidence>
<feature type="compositionally biased region" description="Basic and acidic residues" evidence="1">
    <location>
        <begin position="107"/>
        <end position="116"/>
    </location>
</feature>
<organism evidence="2 3">
    <name type="scientific">Rhodococcus qingshengii JCM 15477</name>
    <dbReference type="NCBI Taxonomy" id="1303681"/>
    <lineage>
        <taxon>Bacteria</taxon>
        <taxon>Bacillati</taxon>
        <taxon>Actinomycetota</taxon>
        <taxon>Actinomycetes</taxon>
        <taxon>Mycobacteriales</taxon>
        <taxon>Nocardiaceae</taxon>
        <taxon>Rhodococcus</taxon>
        <taxon>Rhodococcus erythropolis group</taxon>
    </lineage>
</organism>
<reference evidence="3" key="1">
    <citation type="journal article" date="2022" name="Environ. Microbiol.">
        <title>Functional analysis, diversity, and distribution of carbendazim hydrolases MheI and CbmA, responsible for the initial step in carbendazim degradation.</title>
        <authorList>
            <person name="Zhang M."/>
            <person name="Bai X."/>
            <person name="Li Q."/>
            <person name="Zhang L."/>
            <person name="Zhu Q."/>
            <person name="Gao S."/>
            <person name="Ke Z."/>
            <person name="Jiang M."/>
            <person name="Hu J."/>
            <person name="Qiu J."/>
            <person name="Hong Q."/>
        </authorList>
    </citation>
    <scope>NUCLEOTIDE SEQUENCE [LARGE SCALE GENOMIC DNA]</scope>
    <source>
        <strain evidence="3">djl-6</strain>
    </source>
</reference>
<proteinExistence type="predicted"/>
<dbReference type="Proteomes" id="UP000831484">
    <property type="component" value="Plasmid pdjl-6-2"/>
</dbReference>
<keyword evidence="3" id="KW-1185">Reference proteome</keyword>
<dbReference type="AlphaFoldDB" id="A0AB38RNB8"/>
<evidence type="ECO:0000313" key="2">
    <source>
        <dbReference type="EMBL" id="UPU46333.1"/>
    </source>
</evidence>
<geneLocation type="plasmid" evidence="2 3">
    <name>pdjl-6-2</name>
</geneLocation>
<gene>
    <name evidence="2" type="ORF">M0639_30250</name>
</gene>
<keyword evidence="2" id="KW-0614">Plasmid</keyword>
<dbReference type="RefSeq" id="WP_054801592.1">
    <property type="nucleotide sequence ID" value="NZ_CP096565.1"/>
</dbReference>